<name>A0A354YXV4_9FIRM</name>
<comment type="pathway">
    <text evidence="1">Cofactor biosynthesis; molybdopterin biosynthesis.</text>
</comment>
<dbReference type="AlphaFoldDB" id="A0A354YXV4"/>
<dbReference type="EMBL" id="DNZF01000210">
    <property type="protein sequence ID" value="HBK54178.1"/>
    <property type="molecule type" value="Genomic_DNA"/>
</dbReference>
<dbReference type="Gene3D" id="3.40.980.10">
    <property type="entry name" value="MoaB/Mog-like domain"/>
    <property type="match status" value="1"/>
</dbReference>
<dbReference type="PANTHER" id="PTHR43764">
    <property type="entry name" value="MOLYBDENUM COFACTOR BIOSYNTHESIS"/>
    <property type="match status" value="1"/>
</dbReference>
<sequence length="162" mass="17446">MYRVGILIISDKGSRGEREDRSGQQIQDLLGQGYLLEYYEVIPDEKEEIVKRLIHACDVLSLNLLLTSGGTGFSSRDVTPDATLEVIEKAVPGIPEAMRLYGMQKTPKAMLSRAVAGIRGRSLIINLPGSVKGVKESLEAVLPALDHALDILLGSAAECGQG</sequence>
<dbReference type="GO" id="GO:0006777">
    <property type="term" value="P:Mo-molybdopterin cofactor biosynthetic process"/>
    <property type="evidence" value="ECO:0007669"/>
    <property type="project" value="UniProtKB-KW"/>
</dbReference>
<dbReference type="SMART" id="SM00852">
    <property type="entry name" value="MoCF_biosynth"/>
    <property type="match status" value="1"/>
</dbReference>
<proteinExistence type="predicted"/>
<feature type="domain" description="MoaB/Mog" evidence="3">
    <location>
        <begin position="5"/>
        <end position="148"/>
    </location>
</feature>
<evidence type="ECO:0000256" key="2">
    <source>
        <dbReference type="ARBA" id="ARBA00023150"/>
    </source>
</evidence>
<protein>
    <submittedName>
        <fullName evidence="4">MogA/MoaB family molybdenum cofactor biosynthesis protein</fullName>
    </submittedName>
</protein>
<dbReference type="Pfam" id="PF00994">
    <property type="entry name" value="MoCF_biosynth"/>
    <property type="match status" value="1"/>
</dbReference>
<dbReference type="InterPro" id="IPR036425">
    <property type="entry name" value="MoaB/Mog-like_dom_sf"/>
</dbReference>
<evidence type="ECO:0000313" key="4">
    <source>
        <dbReference type="EMBL" id="HBK54178.1"/>
    </source>
</evidence>
<dbReference type="Proteomes" id="UP000263273">
    <property type="component" value="Unassembled WGS sequence"/>
</dbReference>
<evidence type="ECO:0000313" key="5">
    <source>
        <dbReference type="Proteomes" id="UP000263273"/>
    </source>
</evidence>
<dbReference type="NCBIfam" id="TIGR00177">
    <property type="entry name" value="molyb_syn"/>
    <property type="match status" value="1"/>
</dbReference>
<accession>A0A354YXV4</accession>
<evidence type="ECO:0000256" key="1">
    <source>
        <dbReference type="ARBA" id="ARBA00005046"/>
    </source>
</evidence>
<dbReference type="RefSeq" id="WP_061215175.1">
    <property type="nucleotide sequence ID" value="NZ_DCDX01000045.1"/>
</dbReference>
<dbReference type="STRING" id="378794.GCA_001570625_02777"/>
<dbReference type="CDD" id="cd00886">
    <property type="entry name" value="MogA_MoaB"/>
    <property type="match status" value="1"/>
</dbReference>
<dbReference type="SUPFAM" id="SSF53218">
    <property type="entry name" value="Molybdenum cofactor biosynthesis proteins"/>
    <property type="match status" value="1"/>
</dbReference>
<keyword evidence="2" id="KW-0501">Molybdenum cofactor biosynthesis</keyword>
<gene>
    <name evidence="4" type="ORF">DDZ44_09610</name>
</gene>
<evidence type="ECO:0000259" key="3">
    <source>
        <dbReference type="SMART" id="SM00852"/>
    </source>
</evidence>
<comment type="caution">
    <text evidence="4">The sequence shown here is derived from an EMBL/GenBank/DDBJ whole genome shotgun (WGS) entry which is preliminary data.</text>
</comment>
<dbReference type="InterPro" id="IPR051920">
    <property type="entry name" value="MPT_Adenylyltrnsfr/MoaC-Rel"/>
</dbReference>
<organism evidence="4 5">
    <name type="scientific">Syntrophomonas wolfei</name>
    <dbReference type="NCBI Taxonomy" id="863"/>
    <lineage>
        <taxon>Bacteria</taxon>
        <taxon>Bacillati</taxon>
        <taxon>Bacillota</taxon>
        <taxon>Clostridia</taxon>
        <taxon>Eubacteriales</taxon>
        <taxon>Syntrophomonadaceae</taxon>
        <taxon>Syntrophomonas</taxon>
    </lineage>
</organism>
<dbReference type="InterPro" id="IPR001453">
    <property type="entry name" value="MoaB/Mog_dom"/>
</dbReference>
<dbReference type="PANTHER" id="PTHR43764:SF1">
    <property type="entry name" value="MOLYBDOPTERIN MOLYBDOTRANSFERASE"/>
    <property type="match status" value="1"/>
</dbReference>
<reference evidence="4 5" key="1">
    <citation type="journal article" date="2018" name="Nat. Biotechnol.">
        <title>A standardized bacterial taxonomy based on genome phylogeny substantially revises the tree of life.</title>
        <authorList>
            <person name="Parks D.H."/>
            <person name="Chuvochina M."/>
            <person name="Waite D.W."/>
            <person name="Rinke C."/>
            <person name="Skarshewski A."/>
            <person name="Chaumeil P.A."/>
            <person name="Hugenholtz P."/>
        </authorList>
    </citation>
    <scope>NUCLEOTIDE SEQUENCE [LARGE SCALE GENOMIC DNA]</scope>
    <source>
        <strain evidence="4">UBA10948</strain>
    </source>
</reference>